<dbReference type="AlphaFoldDB" id="A0AAD0PE49"/>
<proteinExistence type="predicted"/>
<gene>
    <name evidence="1" type="ORF">C1S65_09180</name>
</gene>
<evidence type="ECO:0000313" key="1">
    <source>
        <dbReference type="EMBL" id="AXA24275.1"/>
    </source>
</evidence>
<dbReference type="Proteomes" id="UP000251617">
    <property type="component" value="Chromosome"/>
</dbReference>
<evidence type="ECO:0000313" key="2">
    <source>
        <dbReference type="Proteomes" id="UP000251617"/>
    </source>
</evidence>
<reference evidence="1 2" key="1">
    <citation type="submission" date="2018-06" db="EMBL/GenBank/DDBJ databases">
        <title>The genome of Pseudomonas putida NX-1, a lignin degrader.</title>
        <authorList>
            <person name="Xu Z."/>
        </authorList>
    </citation>
    <scope>NUCLEOTIDE SEQUENCE [LARGE SCALE GENOMIC DNA]</scope>
    <source>
        <strain evidence="1 2">NX-1</strain>
    </source>
</reference>
<protein>
    <recommendedName>
        <fullName evidence="3">Initiator Rep protein domain-containing protein</fullName>
    </recommendedName>
</protein>
<sequence>MVKTGEVVFPDVLVHLPIFSPARTDEIVKYEIKKLHISNSCDFTDIVIEGKKLNVKFHKKAYAYCLSKAQQQNNTTVTIDLPEMFARFGFDAKDFSHYTKSFDELMTALFEMKISYTSPSGVKFHGRLINFHTEPMDGVSTVDFGGIFQQLLNSHPNFSRLNYLEDRIKGDVASVLKEKLDIEYRKLSGTNKKTISVKAEYLIQSLMLSGDRDSQVKSINNAFKYFMEKKYIVAVEKKTRLKKIYEFKITFNTNFKIEDFDEVITKGKIAKAKASKPLATESQAPVIMNISDGVDLVGPEDKSDEFYLNEFDALFDEPKAIQTDSASSSPDKAVDVVTTDPWETICDFNSWVDESNKEN</sequence>
<dbReference type="EMBL" id="CP030750">
    <property type="protein sequence ID" value="AXA24275.1"/>
    <property type="molecule type" value="Genomic_DNA"/>
</dbReference>
<accession>A0AAD0PE49</accession>
<evidence type="ECO:0008006" key="3">
    <source>
        <dbReference type="Google" id="ProtNLM"/>
    </source>
</evidence>
<name>A0AAD0PE49_PSEPU</name>
<organism evidence="1 2">
    <name type="scientific">Pseudomonas putida</name>
    <name type="common">Arthrobacter siderocapsulatus</name>
    <dbReference type="NCBI Taxonomy" id="303"/>
    <lineage>
        <taxon>Bacteria</taxon>
        <taxon>Pseudomonadati</taxon>
        <taxon>Pseudomonadota</taxon>
        <taxon>Gammaproteobacteria</taxon>
        <taxon>Pseudomonadales</taxon>
        <taxon>Pseudomonadaceae</taxon>
        <taxon>Pseudomonas</taxon>
    </lineage>
</organism>